<dbReference type="PROSITE" id="PS51747">
    <property type="entry name" value="CYT_DCMP_DEAMINASES_2"/>
    <property type="match status" value="1"/>
</dbReference>
<protein>
    <submittedName>
        <fullName evidence="6">Cytidine deaminase</fullName>
        <ecNumber evidence="6">3.5.4.5</ecNumber>
    </submittedName>
</protein>
<sequence length="160" mass="17338">MSDKKIQIDYELYNDISELPAEDAALLAEARKVTAHAYAPYSHFRVGAAARTEKGIVKGTNQENASYPVGICAERTLLSTASSIFPGLPLEVMAVSYHNENGDSDTPVSPCGMCRQALLEYEGRGGKPMRLILSGQTGEVIVLKSVSDLLPFAFSEKQLK</sequence>
<dbReference type="CDD" id="cd01283">
    <property type="entry name" value="cytidine_deaminase"/>
    <property type="match status" value="1"/>
</dbReference>
<name>A0ABS9KYT8_9BACT</name>
<dbReference type="Pfam" id="PF00383">
    <property type="entry name" value="dCMP_cyt_deam_1"/>
    <property type="match status" value="1"/>
</dbReference>
<dbReference type="GO" id="GO:0004126">
    <property type="term" value="F:cytidine deaminase activity"/>
    <property type="evidence" value="ECO:0007669"/>
    <property type="project" value="UniProtKB-EC"/>
</dbReference>
<feature type="domain" description="CMP/dCMP-type deaminase" evidence="5">
    <location>
        <begin position="21"/>
        <end position="157"/>
    </location>
</feature>
<evidence type="ECO:0000256" key="2">
    <source>
        <dbReference type="ARBA" id="ARBA00022723"/>
    </source>
</evidence>
<dbReference type="EC" id="3.5.4.5" evidence="6"/>
<keyword evidence="2" id="KW-0479">Metal-binding</keyword>
<evidence type="ECO:0000313" key="7">
    <source>
        <dbReference type="Proteomes" id="UP001165367"/>
    </source>
</evidence>
<evidence type="ECO:0000256" key="4">
    <source>
        <dbReference type="ARBA" id="ARBA00022833"/>
    </source>
</evidence>
<dbReference type="PANTHER" id="PTHR11644">
    <property type="entry name" value="CYTIDINE DEAMINASE"/>
    <property type="match status" value="1"/>
</dbReference>
<dbReference type="InterPro" id="IPR050202">
    <property type="entry name" value="Cyt/Deoxycyt_deaminase"/>
</dbReference>
<dbReference type="InterPro" id="IPR016193">
    <property type="entry name" value="Cytidine_deaminase-like"/>
</dbReference>
<evidence type="ECO:0000256" key="1">
    <source>
        <dbReference type="ARBA" id="ARBA00006576"/>
    </source>
</evidence>
<keyword evidence="3 6" id="KW-0378">Hydrolase</keyword>
<dbReference type="PROSITE" id="PS00903">
    <property type="entry name" value="CYT_DCMP_DEAMINASES_1"/>
    <property type="match status" value="1"/>
</dbReference>
<dbReference type="SUPFAM" id="SSF53927">
    <property type="entry name" value="Cytidine deaminase-like"/>
    <property type="match status" value="1"/>
</dbReference>
<dbReference type="Gene3D" id="3.40.140.10">
    <property type="entry name" value="Cytidine Deaminase, domain 2"/>
    <property type="match status" value="1"/>
</dbReference>
<dbReference type="Proteomes" id="UP001165367">
    <property type="component" value="Unassembled WGS sequence"/>
</dbReference>
<dbReference type="InterPro" id="IPR002125">
    <property type="entry name" value="CMP_dCMP_dom"/>
</dbReference>
<comment type="caution">
    <text evidence="6">The sequence shown here is derived from an EMBL/GenBank/DDBJ whole genome shotgun (WGS) entry which is preliminary data.</text>
</comment>
<dbReference type="RefSeq" id="WP_237876248.1">
    <property type="nucleotide sequence ID" value="NZ_JAKLTR010000021.1"/>
</dbReference>
<dbReference type="InterPro" id="IPR016192">
    <property type="entry name" value="APOBEC/CMP_deaminase_Zn-bd"/>
</dbReference>
<dbReference type="PANTHER" id="PTHR11644:SF2">
    <property type="entry name" value="CYTIDINE DEAMINASE"/>
    <property type="match status" value="1"/>
</dbReference>
<gene>
    <name evidence="6" type="ORF">LZZ85_24505</name>
</gene>
<organism evidence="6 7">
    <name type="scientific">Terrimonas ginsenosidimutans</name>
    <dbReference type="NCBI Taxonomy" id="2908004"/>
    <lineage>
        <taxon>Bacteria</taxon>
        <taxon>Pseudomonadati</taxon>
        <taxon>Bacteroidota</taxon>
        <taxon>Chitinophagia</taxon>
        <taxon>Chitinophagales</taxon>
        <taxon>Chitinophagaceae</taxon>
        <taxon>Terrimonas</taxon>
    </lineage>
</organism>
<evidence type="ECO:0000256" key="3">
    <source>
        <dbReference type="ARBA" id="ARBA00022801"/>
    </source>
</evidence>
<comment type="similarity">
    <text evidence="1">Belongs to the cytidine and deoxycytidylate deaminase family.</text>
</comment>
<accession>A0ABS9KYT8</accession>
<dbReference type="NCBIfam" id="NF004064">
    <property type="entry name" value="PRK05578.1"/>
    <property type="match status" value="1"/>
</dbReference>
<keyword evidence="4" id="KW-0862">Zinc</keyword>
<evidence type="ECO:0000259" key="5">
    <source>
        <dbReference type="PROSITE" id="PS51747"/>
    </source>
</evidence>
<dbReference type="EMBL" id="JAKLTR010000021">
    <property type="protein sequence ID" value="MCG2617483.1"/>
    <property type="molecule type" value="Genomic_DNA"/>
</dbReference>
<evidence type="ECO:0000313" key="6">
    <source>
        <dbReference type="EMBL" id="MCG2617483.1"/>
    </source>
</evidence>
<reference evidence="6" key="1">
    <citation type="submission" date="2022-01" db="EMBL/GenBank/DDBJ databases">
        <authorList>
            <person name="Jo J.-H."/>
            <person name="Im W.-T."/>
        </authorList>
    </citation>
    <scope>NUCLEOTIDE SEQUENCE</scope>
    <source>
        <strain evidence="6">NA20</strain>
    </source>
</reference>
<keyword evidence="7" id="KW-1185">Reference proteome</keyword>
<proteinExistence type="inferred from homology"/>